<evidence type="ECO:0000256" key="1">
    <source>
        <dbReference type="ARBA" id="ARBA00001946"/>
    </source>
</evidence>
<organism evidence="5 6">
    <name type="scientific">Caulobacter flavus</name>
    <dbReference type="NCBI Taxonomy" id="1679497"/>
    <lineage>
        <taxon>Bacteria</taxon>
        <taxon>Pseudomonadati</taxon>
        <taxon>Pseudomonadota</taxon>
        <taxon>Alphaproteobacteria</taxon>
        <taxon>Caulobacterales</taxon>
        <taxon>Caulobacteraceae</taxon>
        <taxon>Caulobacter</taxon>
    </lineage>
</organism>
<keyword evidence="2 5" id="KW-0378">Hydrolase</keyword>
<dbReference type="InterPro" id="IPR000086">
    <property type="entry name" value="NUDIX_hydrolase_dom"/>
</dbReference>
<dbReference type="Proteomes" id="UP000234483">
    <property type="component" value="Unassembled WGS sequence"/>
</dbReference>
<protein>
    <submittedName>
        <fullName evidence="5">NUDIX hydrolase</fullName>
    </submittedName>
</protein>
<dbReference type="PANTHER" id="PTHR43046:SF2">
    <property type="entry name" value="8-OXO-DGTP DIPHOSPHATASE-RELATED"/>
    <property type="match status" value="1"/>
</dbReference>
<dbReference type="OrthoDB" id="9801098at2"/>
<dbReference type="CDD" id="cd04690">
    <property type="entry name" value="NUDIX_Hydrolase"/>
    <property type="match status" value="1"/>
</dbReference>
<comment type="cofactor">
    <cofactor evidence="1">
        <name>Mg(2+)</name>
        <dbReference type="ChEBI" id="CHEBI:18420"/>
    </cofactor>
</comment>
<dbReference type="AlphaFoldDB" id="A0A2N5CQQ8"/>
<reference evidence="5 6" key="1">
    <citation type="submission" date="2017-12" db="EMBL/GenBank/DDBJ databases">
        <title>The genome sequence of Caulobacter flavus CGMCC1 15093.</title>
        <authorList>
            <person name="Gao J."/>
            <person name="Mao X."/>
            <person name="Sun J."/>
        </authorList>
    </citation>
    <scope>NUCLEOTIDE SEQUENCE [LARGE SCALE GENOMIC DNA]</scope>
    <source>
        <strain evidence="5 6">CGMCC1 15093</strain>
    </source>
</reference>
<dbReference type="PANTHER" id="PTHR43046">
    <property type="entry name" value="GDP-MANNOSE MANNOSYL HYDROLASE"/>
    <property type="match status" value="1"/>
</dbReference>
<keyword evidence="7" id="KW-1185">Reference proteome</keyword>
<dbReference type="PROSITE" id="PS00893">
    <property type="entry name" value="NUDIX_BOX"/>
    <property type="match status" value="1"/>
</dbReference>
<dbReference type="SUPFAM" id="SSF55811">
    <property type="entry name" value="Nudix"/>
    <property type="match status" value="1"/>
</dbReference>
<evidence type="ECO:0000256" key="2">
    <source>
        <dbReference type="ARBA" id="ARBA00022801"/>
    </source>
</evidence>
<dbReference type="InterPro" id="IPR020084">
    <property type="entry name" value="NUDIX_hydrolase_CS"/>
</dbReference>
<dbReference type="GO" id="GO:0016787">
    <property type="term" value="F:hydrolase activity"/>
    <property type="evidence" value="ECO:0007669"/>
    <property type="project" value="UniProtKB-KW"/>
</dbReference>
<dbReference type="Pfam" id="PF00293">
    <property type="entry name" value="NUDIX"/>
    <property type="match status" value="1"/>
</dbReference>
<dbReference type="EMBL" id="CP026100">
    <property type="protein sequence ID" value="AYV48799.1"/>
    <property type="molecule type" value="Genomic_DNA"/>
</dbReference>
<evidence type="ECO:0000313" key="6">
    <source>
        <dbReference type="Proteomes" id="UP000234483"/>
    </source>
</evidence>
<evidence type="ECO:0000259" key="3">
    <source>
        <dbReference type="PROSITE" id="PS51462"/>
    </source>
</evidence>
<proteinExistence type="predicted"/>
<evidence type="ECO:0000313" key="4">
    <source>
        <dbReference type="EMBL" id="AYV48799.1"/>
    </source>
</evidence>
<dbReference type="Gene3D" id="3.90.79.10">
    <property type="entry name" value="Nucleoside Triphosphate Pyrophosphohydrolase"/>
    <property type="match status" value="1"/>
</dbReference>
<dbReference type="PROSITE" id="PS51462">
    <property type="entry name" value="NUDIX"/>
    <property type="match status" value="1"/>
</dbReference>
<evidence type="ECO:0000313" key="7">
    <source>
        <dbReference type="Proteomes" id="UP000281192"/>
    </source>
</evidence>
<dbReference type="RefSeq" id="WP_101714292.1">
    <property type="nucleotide sequence ID" value="NZ_CP026100.1"/>
</dbReference>
<accession>A0A2N5CQQ8</accession>
<sequence length="132" mass="13997">MSKVLDIVTAVIRDEAGRMLLVRKRGTAIFMKPGGKRDPGEDDLTALTRELDEELGCRLVSADLLGRFSAPAANEAGFTVQSATYLAVVEGEITAQAEIEELAWIDPAAPPAGMPLAPLLKDEVIPALLALA</sequence>
<dbReference type="EMBL" id="PJRQ01000038">
    <property type="protein sequence ID" value="PLR10331.1"/>
    <property type="molecule type" value="Genomic_DNA"/>
</dbReference>
<feature type="domain" description="Nudix hydrolase" evidence="3">
    <location>
        <begin position="2"/>
        <end position="129"/>
    </location>
</feature>
<dbReference type="InterPro" id="IPR015797">
    <property type="entry name" value="NUDIX_hydrolase-like_dom_sf"/>
</dbReference>
<name>A0A2N5CQQ8_9CAUL</name>
<dbReference type="KEGG" id="cfh:C1707_22460"/>
<evidence type="ECO:0000313" key="5">
    <source>
        <dbReference type="EMBL" id="PLR10331.1"/>
    </source>
</evidence>
<reference evidence="4 7" key="2">
    <citation type="submission" date="2018-01" db="EMBL/GenBank/DDBJ databases">
        <title>Complete genome sequence of Caulobacter flavus RHGG3.</title>
        <authorList>
            <person name="Yang E."/>
        </authorList>
    </citation>
    <scope>NUCLEOTIDE SEQUENCE [LARGE SCALE GENOMIC DNA]</scope>
    <source>
        <strain evidence="4 7">RHGG3</strain>
    </source>
</reference>
<dbReference type="Proteomes" id="UP000281192">
    <property type="component" value="Chromosome"/>
</dbReference>
<gene>
    <name evidence="4" type="ORF">C1707_22460</name>
    <name evidence="5" type="ORF">CFHF_17625</name>
</gene>